<reference evidence="2 3" key="1">
    <citation type="submission" date="2016-10" db="EMBL/GenBank/DDBJ databases">
        <authorList>
            <person name="Varghese N."/>
        </authorList>
    </citation>
    <scope>NUCLEOTIDE SEQUENCE [LARGE SCALE GENOMIC DNA]</scope>
    <source>
        <strain evidence="2 3">KA00225</strain>
    </source>
</reference>
<accession>A0A2K1SWQ7</accession>
<evidence type="ECO:0000256" key="1">
    <source>
        <dbReference type="SAM" id="MobiDB-lite"/>
    </source>
</evidence>
<comment type="caution">
    <text evidence="2">The sequence shown here is derived from an EMBL/GenBank/DDBJ whole genome shotgun (WGS) entry which is preliminary data.</text>
</comment>
<dbReference type="Proteomes" id="UP000236146">
    <property type="component" value="Unassembled WGS sequence"/>
</dbReference>
<organism evidence="2 3">
    <name type="scientific">Gardnerella vaginalis</name>
    <dbReference type="NCBI Taxonomy" id="2702"/>
    <lineage>
        <taxon>Bacteria</taxon>
        <taxon>Bacillati</taxon>
        <taxon>Actinomycetota</taxon>
        <taxon>Actinomycetes</taxon>
        <taxon>Bifidobacteriales</taxon>
        <taxon>Bifidobacteriaceae</taxon>
        <taxon>Gardnerella</taxon>
    </lineage>
</organism>
<proteinExistence type="predicted"/>
<dbReference type="AlphaFoldDB" id="A0A2K1SWQ7"/>
<gene>
    <name evidence="2" type="ORF">BFS05_01705</name>
</gene>
<name>A0A2K1SWQ7_GARVA</name>
<protein>
    <submittedName>
        <fullName evidence="2">Uncharacterized protein</fullName>
    </submittedName>
</protein>
<feature type="region of interest" description="Disordered" evidence="1">
    <location>
        <begin position="1"/>
        <end position="20"/>
    </location>
</feature>
<sequence length="65" mass="7350">MKVHWTFNPKQARRSELPSHAISQCLGRSSRNHNDLEKPAITSSILMQNSIQAISTMHPNLVTHC</sequence>
<evidence type="ECO:0000313" key="2">
    <source>
        <dbReference type="EMBL" id="PNS43943.1"/>
    </source>
</evidence>
<evidence type="ECO:0000313" key="3">
    <source>
        <dbReference type="Proteomes" id="UP000236146"/>
    </source>
</evidence>
<dbReference type="EMBL" id="MNLH01000001">
    <property type="protein sequence ID" value="PNS43943.1"/>
    <property type="molecule type" value="Genomic_DNA"/>
</dbReference>